<proteinExistence type="predicted"/>
<feature type="domain" description="Luciferase" evidence="1">
    <location>
        <begin position="34"/>
        <end position="94"/>
    </location>
</feature>
<dbReference type="InterPro" id="IPR040841">
    <property type="entry name" value="Luciferase_dom"/>
</dbReference>
<evidence type="ECO:0000313" key="2">
    <source>
        <dbReference type="EMBL" id="CAA9406892.1"/>
    </source>
</evidence>
<gene>
    <name evidence="2" type="ORF">AVDCRST_MAG22-1613</name>
</gene>
<dbReference type="Pfam" id="PF17648">
    <property type="entry name" value="Luciferase"/>
    <property type="match status" value="1"/>
</dbReference>
<organism evidence="2">
    <name type="scientific">uncultured Rubrobacteraceae bacterium</name>
    <dbReference type="NCBI Taxonomy" id="349277"/>
    <lineage>
        <taxon>Bacteria</taxon>
        <taxon>Bacillati</taxon>
        <taxon>Actinomycetota</taxon>
        <taxon>Rubrobacteria</taxon>
        <taxon>Rubrobacterales</taxon>
        <taxon>Rubrobacteraceae</taxon>
        <taxon>environmental samples</taxon>
    </lineage>
</organism>
<evidence type="ECO:0000259" key="1">
    <source>
        <dbReference type="Pfam" id="PF17648"/>
    </source>
</evidence>
<name>A0A6J4P7Z3_9ACTN</name>
<accession>A0A6J4P7Z3</accession>
<protein>
    <recommendedName>
        <fullName evidence="1">Luciferase domain-containing protein</fullName>
    </recommendedName>
</protein>
<reference evidence="2" key="1">
    <citation type="submission" date="2020-02" db="EMBL/GenBank/DDBJ databases">
        <authorList>
            <person name="Meier V. D."/>
        </authorList>
    </citation>
    <scope>NUCLEOTIDE SEQUENCE</scope>
    <source>
        <strain evidence="2">AVDCRST_MAG22</strain>
    </source>
</reference>
<sequence length="109" mass="12281">MANFGEIIGGEVAGWPGVEERAHRFGGREFRVNGHEIGHLHGDRLADLPFPVKVRKELVASGKARVHHVMPQTGWVSYPIRQEEDVAGALELFRKNYERLTARRGVERA</sequence>
<dbReference type="AlphaFoldDB" id="A0A6J4P7Z3"/>
<dbReference type="EMBL" id="CADCUV010000065">
    <property type="protein sequence ID" value="CAA9406892.1"/>
    <property type="molecule type" value="Genomic_DNA"/>
</dbReference>